<evidence type="ECO:0000256" key="1">
    <source>
        <dbReference type="SAM" id="SignalP"/>
    </source>
</evidence>
<dbReference type="RefSeq" id="WP_131256809.1">
    <property type="nucleotide sequence ID" value="NZ_JBHSUS010000001.1"/>
</dbReference>
<evidence type="ECO:0000313" key="3">
    <source>
        <dbReference type="Proteomes" id="UP001596364"/>
    </source>
</evidence>
<feature type="signal peptide" evidence="1">
    <location>
        <begin position="1"/>
        <end position="19"/>
    </location>
</feature>
<evidence type="ECO:0000313" key="2">
    <source>
        <dbReference type="EMBL" id="MFC6439926.1"/>
    </source>
</evidence>
<keyword evidence="3" id="KW-1185">Reference proteome</keyword>
<proteinExistence type="predicted"/>
<gene>
    <name evidence="2" type="ORF">ACFP85_07185</name>
</gene>
<keyword evidence="1" id="KW-0732">Signal</keyword>
<comment type="caution">
    <text evidence="2">The sequence shown here is derived from an EMBL/GenBank/DDBJ whole genome shotgun (WGS) entry which is preliminary data.</text>
</comment>
<reference evidence="3" key="1">
    <citation type="journal article" date="2019" name="Int. J. Syst. Evol. Microbiol.">
        <title>The Global Catalogue of Microorganisms (GCM) 10K type strain sequencing project: providing services to taxonomists for standard genome sequencing and annotation.</title>
        <authorList>
            <consortium name="The Broad Institute Genomics Platform"/>
            <consortium name="The Broad Institute Genome Sequencing Center for Infectious Disease"/>
            <person name="Wu L."/>
            <person name="Ma J."/>
        </authorList>
    </citation>
    <scope>NUCLEOTIDE SEQUENCE [LARGE SCALE GENOMIC DNA]</scope>
    <source>
        <strain evidence="3">CGMCC 1.16031</strain>
    </source>
</reference>
<evidence type="ECO:0008006" key="4">
    <source>
        <dbReference type="Google" id="ProtNLM"/>
    </source>
</evidence>
<protein>
    <recommendedName>
        <fullName evidence="4">Lipoprotein</fullName>
    </recommendedName>
</protein>
<organism evidence="2 3">
    <name type="scientific">Pseudobowmanella zhangzhouensis</name>
    <dbReference type="NCBI Taxonomy" id="1537679"/>
    <lineage>
        <taxon>Bacteria</taxon>
        <taxon>Pseudomonadati</taxon>
        <taxon>Pseudomonadota</taxon>
        <taxon>Gammaproteobacteria</taxon>
        <taxon>Alteromonadales</taxon>
        <taxon>Alteromonadaceae</taxon>
    </lineage>
</organism>
<feature type="chain" id="PRO_5045418110" description="Lipoprotein" evidence="1">
    <location>
        <begin position="20"/>
        <end position="91"/>
    </location>
</feature>
<accession>A0ABW1XJE0</accession>
<dbReference type="PROSITE" id="PS51257">
    <property type="entry name" value="PROKAR_LIPOPROTEIN"/>
    <property type="match status" value="1"/>
</dbReference>
<sequence length="91" mass="9884">MKKLLCTLGVIGAVLSAVGCNSTNTTQDGFAQSSLNNEKRSMEWCQENYSSASVSTKQRQNNARFCDSGARAAYNEAREKAEAPEKTDSVQ</sequence>
<name>A0ABW1XJE0_9ALTE</name>
<dbReference type="Proteomes" id="UP001596364">
    <property type="component" value="Unassembled WGS sequence"/>
</dbReference>
<dbReference type="EMBL" id="JBHSUS010000001">
    <property type="protein sequence ID" value="MFC6439926.1"/>
    <property type="molecule type" value="Genomic_DNA"/>
</dbReference>